<dbReference type="PRINTS" id="PR01590">
    <property type="entry name" value="HTHFIS"/>
</dbReference>
<dbReference type="AlphaFoldDB" id="A0A538SCW9"/>
<keyword evidence="3" id="KW-0805">Transcription regulation</keyword>
<proteinExistence type="predicted"/>
<evidence type="ECO:0000259" key="9">
    <source>
        <dbReference type="PROSITE" id="PS50045"/>
    </source>
</evidence>
<evidence type="ECO:0000256" key="3">
    <source>
        <dbReference type="ARBA" id="ARBA00023015"/>
    </source>
</evidence>
<dbReference type="InterPro" id="IPR027417">
    <property type="entry name" value="P-loop_NTPase"/>
</dbReference>
<dbReference type="Pfam" id="PF00158">
    <property type="entry name" value="Sigma54_activat"/>
    <property type="match status" value="1"/>
</dbReference>
<evidence type="ECO:0000256" key="2">
    <source>
        <dbReference type="ARBA" id="ARBA00022840"/>
    </source>
</evidence>
<evidence type="ECO:0000256" key="5">
    <source>
        <dbReference type="ARBA" id="ARBA00023159"/>
    </source>
</evidence>
<keyword evidence="7" id="KW-0175">Coiled coil</keyword>
<dbReference type="PROSITE" id="PS00688">
    <property type="entry name" value="SIGMA54_INTERACT_3"/>
    <property type="match status" value="1"/>
</dbReference>
<dbReference type="PROSITE" id="PS50045">
    <property type="entry name" value="SIGMA54_INTERACT_4"/>
    <property type="match status" value="1"/>
</dbReference>
<evidence type="ECO:0000256" key="7">
    <source>
        <dbReference type="SAM" id="Coils"/>
    </source>
</evidence>
<dbReference type="SMART" id="SM00065">
    <property type="entry name" value="GAF"/>
    <property type="match status" value="2"/>
</dbReference>
<keyword evidence="1" id="KW-0547">Nucleotide-binding</keyword>
<dbReference type="PROSITE" id="PS00675">
    <property type="entry name" value="SIGMA54_INTERACT_1"/>
    <property type="match status" value="1"/>
</dbReference>
<organism evidence="10 11">
    <name type="scientific">Eiseniibacteriota bacterium</name>
    <dbReference type="NCBI Taxonomy" id="2212470"/>
    <lineage>
        <taxon>Bacteria</taxon>
        <taxon>Candidatus Eiseniibacteriota</taxon>
    </lineage>
</organism>
<evidence type="ECO:0000256" key="1">
    <source>
        <dbReference type="ARBA" id="ARBA00022741"/>
    </source>
</evidence>
<reference evidence="10 11" key="1">
    <citation type="journal article" date="2019" name="Nat. Microbiol.">
        <title>Mediterranean grassland soil C-N compound turnover is dependent on rainfall and depth, and is mediated by genomically divergent microorganisms.</title>
        <authorList>
            <person name="Diamond S."/>
            <person name="Andeer P.F."/>
            <person name="Li Z."/>
            <person name="Crits-Christoph A."/>
            <person name="Burstein D."/>
            <person name="Anantharaman K."/>
            <person name="Lane K.R."/>
            <person name="Thomas B.C."/>
            <person name="Pan C."/>
            <person name="Northen T.R."/>
            <person name="Banfield J.F."/>
        </authorList>
    </citation>
    <scope>NUCLEOTIDE SEQUENCE [LARGE SCALE GENOMIC DNA]</scope>
    <source>
        <strain evidence="10">WS_3</strain>
    </source>
</reference>
<dbReference type="PANTHER" id="PTHR32071:SF117">
    <property type="entry name" value="PTS-DEPENDENT DIHYDROXYACETONE KINASE OPERON REGULATORY PROTEIN-RELATED"/>
    <property type="match status" value="1"/>
</dbReference>
<dbReference type="Proteomes" id="UP000320184">
    <property type="component" value="Unassembled WGS sequence"/>
</dbReference>
<dbReference type="InterPro" id="IPR003018">
    <property type="entry name" value="GAF"/>
</dbReference>
<dbReference type="GO" id="GO:0006355">
    <property type="term" value="P:regulation of DNA-templated transcription"/>
    <property type="evidence" value="ECO:0007669"/>
    <property type="project" value="InterPro"/>
</dbReference>
<dbReference type="Pfam" id="PF02954">
    <property type="entry name" value="HTH_8"/>
    <property type="match status" value="1"/>
</dbReference>
<gene>
    <name evidence="10" type="ORF">E6K73_10425</name>
</gene>
<dbReference type="InterPro" id="IPR002197">
    <property type="entry name" value="HTH_Fis"/>
</dbReference>
<keyword evidence="5" id="KW-0010">Activator</keyword>
<dbReference type="InterPro" id="IPR003593">
    <property type="entry name" value="AAA+_ATPase"/>
</dbReference>
<keyword evidence="6" id="KW-0804">Transcription</keyword>
<sequence length="814" mass="90853">MDDLEPPEESDQSDHVDEHGDAVTVHLQALPKCKPWVLDGRRPGALRCLVWAWVGLCVTRPPGPSDRNPRPERAPPAGDEIPDPGRLSEPPPHVRIMLTLLIAWADFKPARDRCIQTPTMRVALHDREVTDSESLASVLIEIAEIASETFELQDVFHRVAAAVRRVIPFDNMGVVRIIEGDWAVKHATTLDHTDCPECSNPVPLSSWSERIRPRPGPIQPICDAPTVLDASYPGDRDILEAGVRSALWEPFRVNQAFAGGVWLCSRTPNAFSDEHREILKPIAALLGQAVEHWRLWDAERRRRERLDRVEALLATLAESLDVRQIFERLSEAIRPMLPHHLMVLTELDARSRSIRIVASTGESDVPAPTEPVALTEGELMRRAQEFEIFRDIPAEVEPATERDRLIRATGMRSWLRVPVGLSGEVRGGLSFFHREPSRYSRDDAEVAWRLADRVALTLSHQQLAEEARIAAEARERAERLAATVETLTRELEAREQRPVVGVSQSWKDLLRHVGRVAPSDTTVLITGESGTGKEVISRLVHQGSPRSGKPFVAINCAALPEQLLESELFGHEKGAFTGAIATKIGRIEQAAGGTLFLDEIAEMSPMVQAKFLRVLQEREFQRLGGTRTLKADVRFIAATNRDLADAIARQRFREDLYYRLNVFEIPIPPLRERPEDILVLAHAFLEDLGHTMARPAAGISRDAREWMLSYAWPGNVRELRNAIERAILLCDGGLIARDHLPDGMPRDEDALGLKLNGSGWDLPFPPGGLDLEAVERGLVKKALAQAKGNKSRAARLLGLSRAQLYSRLEKYGVE</sequence>
<dbReference type="InterPro" id="IPR025943">
    <property type="entry name" value="Sigma_54_int_dom_ATP-bd_2"/>
</dbReference>
<dbReference type="Gene3D" id="1.10.8.60">
    <property type="match status" value="1"/>
</dbReference>
<dbReference type="SUPFAM" id="SSF46689">
    <property type="entry name" value="Homeodomain-like"/>
    <property type="match status" value="1"/>
</dbReference>
<dbReference type="SUPFAM" id="SSF55781">
    <property type="entry name" value="GAF domain-like"/>
    <property type="match status" value="2"/>
</dbReference>
<name>A0A538SCW9_UNCEI</name>
<evidence type="ECO:0000256" key="8">
    <source>
        <dbReference type="SAM" id="MobiDB-lite"/>
    </source>
</evidence>
<dbReference type="InterPro" id="IPR058031">
    <property type="entry name" value="AAA_lid_NorR"/>
</dbReference>
<dbReference type="InterPro" id="IPR025944">
    <property type="entry name" value="Sigma_54_int_dom_CS"/>
</dbReference>
<keyword evidence="4" id="KW-0238">DNA-binding</keyword>
<feature type="region of interest" description="Disordered" evidence="8">
    <location>
        <begin position="61"/>
        <end position="89"/>
    </location>
</feature>
<accession>A0A538SCW9</accession>
<protein>
    <submittedName>
        <fullName evidence="10">GAF domain-containing protein</fullName>
    </submittedName>
</protein>
<feature type="coiled-coil region" evidence="7">
    <location>
        <begin position="460"/>
        <end position="497"/>
    </location>
</feature>
<dbReference type="CDD" id="cd00009">
    <property type="entry name" value="AAA"/>
    <property type="match status" value="1"/>
</dbReference>
<dbReference type="InterPro" id="IPR029016">
    <property type="entry name" value="GAF-like_dom_sf"/>
</dbReference>
<feature type="domain" description="Sigma-54 factor interaction" evidence="9">
    <location>
        <begin position="499"/>
        <end position="728"/>
    </location>
</feature>
<dbReference type="PANTHER" id="PTHR32071">
    <property type="entry name" value="TRANSCRIPTIONAL REGULATORY PROTEIN"/>
    <property type="match status" value="1"/>
</dbReference>
<dbReference type="InterPro" id="IPR025662">
    <property type="entry name" value="Sigma_54_int_dom_ATP-bd_1"/>
</dbReference>
<dbReference type="FunFam" id="3.40.50.300:FF:000006">
    <property type="entry name" value="DNA-binding transcriptional regulator NtrC"/>
    <property type="match status" value="1"/>
</dbReference>
<dbReference type="PROSITE" id="PS00676">
    <property type="entry name" value="SIGMA54_INTERACT_2"/>
    <property type="match status" value="1"/>
</dbReference>
<dbReference type="GO" id="GO:0005524">
    <property type="term" value="F:ATP binding"/>
    <property type="evidence" value="ECO:0007669"/>
    <property type="project" value="UniProtKB-KW"/>
</dbReference>
<dbReference type="Gene3D" id="1.10.10.60">
    <property type="entry name" value="Homeodomain-like"/>
    <property type="match status" value="1"/>
</dbReference>
<dbReference type="Pfam" id="PF25601">
    <property type="entry name" value="AAA_lid_14"/>
    <property type="match status" value="1"/>
</dbReference>
<dbReference type="InterPro" id="IPR009057">
    <property type="entry name" value="Homeodomain-like_sf"/>
</dbReference>
<keyword evidence="2" id="KW-0067">ATP-binding</keyword>
<dbReference type="SMART" id="SM00382">
    <property type="entry name" value="AAA"/>
    <property type="match status" value="1"/>
</dbReference>
<evidence type="ECO:0000313" key="11">
    <source>
        <dbReference type="Proteomes" id="UP000320184"/>
    </source>
</evidence>
<evidence type="ECO:0000313" key="10">
    <source>
        <dbReference type="EMBL" id="TMQ49203.1"/>
    </source>
</evidence>
<dbReference type="Gene3D" id="3.40.50.300">
    <property type="entry name" value="P-loop containing nucleotide triphosphate hydrolases"/>
    <property type="match status" value="1"/>
</dbReference>
<dbReference type="InterPro" id="IPR002078">
    <property type="entry name" value="Sigma_54_int"/>
</dbReference>
<evidence type="ECO:0000256" key="6">
    <source>
        <dbReference type="ARBA" id="ARBA00023163"/>
    </source>
</evidence>
<evidence type="ECO:0000256" key="4">
    <source>
        <dbReference type="ARBA" id="ARBA00023125"/>
    </source>
</evidence>
<dbReference type="GO" id="GO:0043565">
    <property type="term" value="F:sequence-specific DNA binding"/>
    <property type="evidence" value="ECO:0007669"/>
    <property type="project" value="InterPro"/>
</dbReference>
<comment type="caution">
    <text evidence="10">The sequence shown here is derived from an EMBL/GenBank/DDBJ whole genome shotgun (WGS) entry which is preliminary data.</text>
</comment>
<dbReference type="SUPFAM" id="SSF52540">
    <property type="entry name" value="P-loop containing nucleoside triphosphate hydrolases"/>
    <property type="match status" value="1"/>
</dbReference>
<dbReference type="Gene3D" id="3.30.450.40">
    <property type="match status" value="2"/>
</dbReference>
<dbReference type="EMBL" id="VBOT01000126">
    <property type="protein sequence ID" value="TMQ49203.1"/>
    <property type="molecule type" value="Genomic_DNA"/>
</dbReference>